<reference evidence="7 8" key="1">
    <citation type="submission" date="2023-07" db="EMBL/GenBank/DDBJ databases">
        <title>Genomic Encyclopedia of Type Strains, Phase IV (KMG-IV): sequencing the most valuable type-strain genomes for metagenomic binning, comparative biology and taxonomic classification.</title>
        <authorList>
            <person name="Goeker M."/>
        </authorList>
    </citation>
    <scope>NUCLEOTIDE SEQUENCE [LARGE SCALE GENOMIC DNA]</scope>
    <source>
        <strain evidence="7 8">DSM 22616</strain>
    </source>
</reference>
<keyword evidence="3" id="KW-0963">Cytoplasm</keyword>
<proteinExistence type="inferred from homology"/>
<dbReference type="SUPFAM" id="SSF58014">
    <property type="entry name" value="Coiled-coil domain of nucleotide exchange factor GrpE"/>
    <property type="match status" value="1"/>
</dbReference>
<comment type="similarity">
    <text evidence="1 3 5">Belongs to the GrpE family.</text>
</comment>
<dbReference type="PANTHER" id="PTHR21237:SF23">
    <property type="entry name" value="GRPE PROTEIN HOMOLOG, MITOCHONDRIAL"/>
    <property type="match status" value="1"/>
</dbReference>
<dbReference type="InterPro" id="IPR009012">
    <property type="entry name" value="GrpE_head"/>
</dbReference>
<sequence>MNRDIYEKNESEFEEEVKDKSQDIKNDEISDLEENKPEVEILEPERDSNYLEKEEEKAEDPLQKQLDELKDRHIRLQADFQNFKRRANNEKAEYLNLGVQKLANDLLPVLDTFERAIEACDDKDAFYEGIVLIEGQLIDTLKKHDIVEIEALNKPFDPNFHHAVIMDEREDCEPGIVTEVLQKGYMIGNKVLRPSMVKVSK</sequence>
<dbReference type="RefSeq" id="WP_023055404.1">
    <property type="nucleotide sequence ID" value="NZ_JAUSTN010000003.1"/>
</dbReference>
<dbReference type="Gene3D" id="2.30.22.10">
    <property type="entry name" value="Head domain of nucleotide exchange factor GrpE"/>
    <property type="match status" value="1"/>
</dbReference>
<dbReference type="PANTHER" id="PTHR21237">
    <property type="entry name" value="GRPE PROTEIN"/>
    <property type="match status" value="1"/>
</dbReference>
<name>A0ABU0ATP9_9FIRM</name>
<evidence type="ECO:0000256" key="1">
    <source>
        <dbReference type="ARBA" id="ARBA00009054"/>
    </source>
</evidence>
<dbReference type="Pfam" id="PF01025">
    <property type="entry name" value="GrpE"/>
    <property type="match status" value="1"/>
</dbReference>
<dbReference type="CDD" id="cd00446">
    <property type="entry name" value="GrpE"/>
    <property type="match status" value="1"/>
</dbReference>
<comment type="subcellular location">
    <subcellularLocation>
        <location evidence="3">Cytoplasm</location>
    </subcellularLocation>
</comment>
<dbReference type="PRINTS" id="PR00773">
    <property type="entry name" value="GRPEPROTEIN"/>
</dbReference>
<evidence type="ECO:0000256" key="4">
    <source>
        <dbReference type="RuleBase" id="RU000639"/>
    </source>
</evidence>
<organism evidence="7 8">
    <name type="scientific">Peptoniphilus koenoeneniae</name>
    <dbReference type="NCBI Taxonomy" id="507751"/>
    <lineage>
        <taxon>Bacteria</taxon>
        <taxon>Bacillati</taxon>
        <taxon>Bacillota</taxon>
        <taxon>Tissierellia</taxon>
        <taxon>Tissierellales</taxon>
        <taxon>Peptoniphilaceae</taxon>
        <taxon>Peptoniphilus</taxon>
    </lineage>
</organism>
<dbReference type="HAMAP" id="MF_01151">
    <property type="entry name" value="GrpE"/>
    <property type="match status" value="1"/>
</dbReference>
<protein>
    <recommendedName>
        <fullName evidence="3 4">Protein GrpE</fullName>
    </recommendedName>
    <alternativeName>
        <fullName evidence="3">HSP-70 cofactor</fullName>
    </alternativeName>
</protein>
<dbReference type="Proteomes" id="UP001236559">
    <property type="component" value="Unassembled WGS sequence"/>
</dbReference>
<comment type="subunit">
    <text evidence="3">Homodimer.</text>
</comment>
<keyword evidence="2 3" id="KW-0143">Chaperone</keyword>
<evidence type="ECO:0000313" key="8">
    <source>
        <dbReference type="Proteomes" id="UP001236559"/>
    </source>
</evidence>
<dbReference type="InterPro" id="IPR013805">
    <property type="entry name" value="GrpE_CC"/>
</dbReference>
<dbReference type="SUPFAM" id="SSF51064">
    <property type="entry name" value="Head domain of nucleotide exchange factor GrpE"/>
    <property type="match status" value="1"/>
</dbReference>
<gene>
    <name evidence="3" type="primary">grpE</name>
    <name evidence="7" type="ORF">J2S72_000615</name>
</gene>
<feature type="region of interest" description="Disordered" evidence="6">
    <location>
        <begin position="1"/>
        <end position="62"/>
    </location>
</feature>
<comment type="caution">
    <text evidence="7">The sequence shown here is derived from an EMBL/GenBank/DDBJ whole genome shotgun (WGS) entry which is preliminary data.</text>
</comment>
<evidence type="ECO:0000256" key="2">
    <source>
        <dbReference type="ARBA" id="ARBA00023186"/>
    </source>
</evidence>
<dbReference type="NCBIfam" id="NF010738">
    <property type="entry name" value="PRK14140.1"/>
    <property type="match status" value="1"/>
</dbReference>
<dbReference type="InterPro" id="IPR000740">
    <property type="entry name" value="GrpE"/>
</dbReference>
<keyword evidence="3 4" id="KW-0346">Stress response</keyword>
<comment type="function">
    <text evidence="3 4">Participates actively in the response to hyperosmotic and heat shock by preventing the aggregation of stress-denatured proteins, in association with DnaK and GrpE. It is the nucleotide exchange factor for DnaK and may function as a thermosensor. Unfolded proteins bind initially to DnaJ; upon interaction with the DnaJ-bound protein, DnaK hydrolyzes its bound ATP, resulting in the formation of a stable complex. GrpE releases ADP from DnaK; ATP binding to DnaK triggers the release of the substrate protein, thus completing the reaction cycle. Several rounds of ATP-dependent interactions between DnaJ, DnaK and GrpE are required for fully efficient folding.</text>
</comment>
<keyword evidence="8" id="KW-1185">Reference proteome</keyword>
<dbReference type="PROSITE" id="PS01071">
    <property type="entry name" value="GRPE"/>
    <property type="match status" value="1"/>
</dbReference>
<evidence type="ECO:0000256" key="6">
    <source>
        <dbReference type="SAM" id="MobiDB-lite"/>
    </source>
</evidence>
<dbReference type="Gene3D" id="3.90.20.20">
    <property type="match status" value="1"/>
</dbReference>
<evidence type="ECO:0000313" key="7">
    <source>
        <dbReference type="EMBL" id="MDQ0274598.1"/>
    </source>
</evidence>
<dbReference type="EMBL" id="JAUSTN010000003">
    <property type="protein sequence ID" value="MDQ0274598.1"/>
    <property type="molecule type" value="Genomic_DNA"/>
</dbReference>
<evidence type="ECO:0000256" key="3">
    <source>
        <dbReference type="HAMAP-Rule" id="MF_01151"/>
    </source>
</evidence>
<accession>A0ABU0ATP9</accession>
<evidence type="ECO:0000256" key="5">
    <source>
        <dbReference type="RuleBase" id="RU004478"/>
    </source>
</evidence>